<gene>
    <name evidence="1" type="ORF">PMAYCL1PPCAC_06311</name>
</gene>
<protein>
    <submittedName>
        <fullName evidence="1">Uncharacterized protein</fullName>
    </submittedName>
</protein>
<comment type="caution">
    <text evidence="1">The sequence shown here is derived from an EMBL/GenBank/DDBJ whole genome shotgun (WGS) entry which is preliminary data.</text>
</comment>
<dbReference type="EMBL" id="BTRK01000002">
    <property type="protein sequence ID" value="GMR36116.1"/>
    <property type="molecule type" value="Genomic_DNA"/>
</dbReference>
<organism evidence="1 2">
    <name type="scientific">Pristionchus mayeri</name>
    <dbReference type="NCBI Taxonomy" id="1317129"/>
    <lineage>
        <taxon>Eukaryota</taxon>
        <taxon>Metazoa</taxon>
        <taxon>Ecdysozoa</taxon>
        <taxon>Nematoda</taxon>
        <taxon>Chromadorea</taxon>
        <taxon>Rhabditida</taxon>
        <taxon>Rhabditina</taxon>
        <taxon>Diplogasteromorpha</taxon>
        <taxon>Diplogasteroidea</taxon>
        <taxon>Neodiplogasteridae</taxon>
        <taxon>Pristionchus</taxon>
    </lineage>
</organism>
<accession>A0AAN4ZBP2</accession>
<dbReference type="AlphaFoldDB" id="A0AAN4ZBP2"/>
<sequence length="183" mass="19926">SVYVPVFPHSLSLESCEGEVSAPSIEFLHDTAIHVSTLQRLQSSGDFLQTPPIPLYHAHVLWSYTLRLTRLKDEKCGLSLVSMGPHLGLDSTEKKGSLGRNEPPNHNLPRVLAASLTIIGGEKNEEGERIVLSSDRGGSLSAGRQFTVEELPALAGGEVLRVRVRLVVGRSYFTLSKMINLTA</sequence>
<feature type="non-terminal residue" evidence="1">
    <location>
        <position position="1"/>
    </location>
</feature>
<name>A0AAN4ZBP2_9BILA</name>
<reference evidence="2" key="1">
    <citation type="submission" date="2022-10" db="EMBL/GenBank/DDBJ databases">
        <title>Genome assembly of Pristionchus species.</title>
        <authorList>
            <person name="Yoshida K."/>
            <person name="Sommer R.J."/>
        </authorList>
    </citation>
    <scope>NUCLEOTIDE SEQUENCE [LARGE SCALE GENOMIC DNA]</scope>
    <source>
        <strain evidence="2">RS5460</strain>
    </source>
</reference>
<dbReference type="Proteomes" id="UP001328107">
    <property type="component" value="Unassembled WGS sequence"/>
</dbReference>
<keyword evidence="2" id="KW-1185">Reference proteome</keyword>
<proteinExistence type="predicted"/>
<evidence type="ECO:0000313" key="2">
    <source>
        <dbReference type="Proteomes" id="UP001328107"/>
    </source>
</evidence>
<evidence type="ECO:0000313" key="1">
    <source>
        <dbReference type="EMBL" id="GMR36116.1"/>
    </source>
</evidence>